<dbReference type="GO" id="GO:0016491">
    <property type="term" value="F:oxidoreductase activity"/>
    <property type="evidence" value="ECO:0007669"/>
    <property type="project" value="UniProtKB-KW"/>
</dbReference>
<dbReference type="Proteomes" id="UP000004259">
    <property type="component" value="Unassembled WGS sequence"/>
</dbReference>
<dbReference type="InterPro" id="IPR029039">
    <property type="entry name" value="Flavoprotein-like_sf"/>
</dbReference>
<comment type="caution">
    <text evidence="4">The sequence shown here is derived from an EMBL/GenBank/DDBJ whole genome shotgun (WGS) entry which is preliminary data.</text>
</comment>
<keyword evidence="4" id="KW-0560">Oxidoreductase</keyword>
<dbReference type="EMBL" id="ADKM02000122">
    <property type="protein sequence ID" value="EGC01778.1"/>
    <property type="molecule type" value="Genomic_DNA"/>
</dbReference>
<dbReference type="RefSeq" id="WP_002852057.1">
    <property type="nucleotide sequence ID" value="NZ_ADKM02000122.1"/>
</dbReference>
<name>E9SG06_RUMAL</name>
<reference evidence="4 5" key="1">
    <citation type="submission" date="2011-02" db="EMBL/GenBank/DDBJ databases">
        <authorList>
            <person name="Nelson K.E."/>
            <person name="Sutton G."/>
            <person name="Torralba M."/>
            <person name="Durkin S."/>
            <person name="Harkins D."/>
            <person name="Montgomery R."/>
            <person name="Ziemer C."/>
            <person name="Klaassens E."/>
            <person name="Ocuiv P."/>
            <person name="Morrison M."/>
        </authorList>
    </citation>
    <scope>NUCLEOTIDE SEQUENCE [LARGE SCALE GENOMIC DNA]</scope>
    <source>
        <strain evidence="4 5">8</strain>
    </source>
</reference>
<sequence>MKILVLNGSPRPNGNTAKMVGVFREVAEKNGHEVVCFNVCKMNIKGCLACEYCHGKGQGTCVQKDDMQEIYKELKDTEMLVLAAPIYYHGISGQLKCVIDRFYSALYPTASESLRKTAMFLSSGDPDMYDGAKFSYDGDFLGYLGLEGCGIFTNHDNDVFGKIRKMADSL</sequence>
<keyword evidence="2" id="KW-0288">FMN</keyword>
<dbReference type="InterPro" id="IPR051796">
    <property type="entry name" value="ISF_SsuE-like"/>
</dbReference>
<dbReference type="SUPFAM" id="SSF52218">
    <property type="entry name" value="Flavoproteins"/>
    <property type="match status" value="1"/>
</dbReference>
<keyword evidence="1" id="KW-0285">Flavoprotein</keyword>
<evidence type="ECO:0000256" key="1">
    <source>
        <dbReference type="ARBA" id="ARBA00022630"/>
    </source>
</evidence>
<proteinExistence type="predicted"/>
<evidence type="ECO:0000313" key="4">
    <source>
        <dbReference type="EMBL" id="EGC01778.1"/>
    </source>
</evidence>
<evidence type="ECO:0000313" key="5">
    <source>
        <dbReference type="Proteomes" id="UP000004259"/>
    </source>
</evidence>
<dbReference type="EC" id="1.7.-.-" evidence="4"/>
<dbReference type="STRING" id="246199.CUS_7727"/>
<dbReference type="AlphaFoldDB" id="E9SG06"/>
<dbReference type="InterPro" id="IPR005025">
    <property type="entry name" value="FMN_Rdtase-like_dom"/>
</dbReference>
<dbReference type="eggNOG" id="COG0655">
    <property type="taxonomic scope" value="Bacteria"/>
</dbReference>
<evidence type="ECO:0000259" key="3">
    <source>
        <dbReference type="Pfam" id="PF03358"/>
    </source>
</evidence>
<protein>
    <submittedName>
        <fullName evidence="4">Flavin reductase</fullName>
        <ecNumber evidence="4">1.7.-.-</ecNumber>
    </submittedName>
</protein>
<dbReference type="PANTHER" id="PTHR43278">
    <property type="entry name" value="NAD(P)H-DEPENDENT FMN-CONTAINING OXIDOREDUCTASE YWQN-RELATED"/>
    <property type="match status" value="1"/>
</dbReference>
<dbReference type="OrthoDB" id="9805976at2"/>
<organism evidence="4 5">
    <name type="scientific">Ruminococcus albus 8</name>
    <dbReference type="NCBI Taxonomy" id="246199"/>
    <lineage>
        <taxon>Bacteria</taxon>
        <taxon>Bacillati</taxon>
        <taxon>Bacillota</taxon>
        <taxon>Clostridia</taxon>
        <taxon>Eubacteriales</taxon>
        <taxon>Oscillospiraceae</taxon>
        <taxon>Ruminococcus</taxon>
    </lineage>
</organism>
<gene>
    <name evidence="4" type="ORF">CUS_7727</name>
</gene>
<evidence type="ECO:0000256" key="2">
    <source>
        <dbReference type="ARBA" id="ARBA00022643"/>
    </source>
</evidence>
<feature type="domain" description="NADPH-dependent FMN reductase-like" evidence="3">
    <location>
        <begin position="1"/>
        <end position="124"/>
    </location>
</feature>
<dbReference type="PANTHER" id="PTHR43278:SF2">
    <property type="entry name" value="IRON-SULFUR FLAVOPROTEIN"/>
    <property type="match status" value="1"/>
</dbReference>
<keyword evidence="5" id="KW-1185">Reference proteome</keyword>
<accession>E9SG06</accession>
<dbReference type="Pfam" id="PF03358">
    <property type="entry name" value="FMN_red"/>
    <property type="match status" value="1"/>
</dbReference>
<dbReference type="Gene3D" id="3.40.50.360">
    <property type="match status" value="1"/>
</dbReference>